<reference evidence="2 3" key="1">
    <citation type="submission" date="2017-05" db="EMBL/GenBank/DDBJ databases">
        <authorList>
            <person name="Varghese N."/>
            <person name="Submissions S."/>
        </authorList>
    </citation>
    <scope>NUCLEOTIDE SEQUENCE [LARGE SCALE GENOMIC DNA]</scope>
    <source>
        <strain evidence="2 3">DSM 21985</strain>
    </source>
</reference>
<evidence type="ECO:0000313" key="2">
    <source>
        <dbReference type="EMBL" id="SMO66778.1"/>
    </source>
</evidence>
<dbReference type="InterPro" id="IPR019288">
    <property type="entry name" value="3'-5'_exonuclease_PolB-like"/>
</dbReference>
<evidence type="ECO:0000259" key="1">
    <source>
        <dbReference type="Pfam" id="PF10108"/>
    </source>
</evidence>
<dbReference type="Pfam" id="PF10108">
    <property type="entry name" value="DNA_pol_B_exo2"/>
    <property type="match status" value="1"/>
</dbReference>
<sequence length="238" mass="27885">MFFIFDLETIPDIEFIRRVLNDQESEEDLLLEKASEELARNSSGFLPPMYHRMVSWVGLWIENTGGPKQKVAWSGKDEKQGLLKIFDAIGTYKDFGLIHHNGKGFDIPVLTYRAMKHGLQMPVRMHDYDIRYRYSRHNVDLVDEFSNYGASSWPKLKHLGQLIGIPFKQTGEGNEVYAMYQRDELDLIEHYCYEDVMATYIVWLYHEYTAGHIPEDQFENLRDRAMKKLEEIQAGPPK</sequence>
<feature type="domain" description="Predicted 3'-5' exonuclease PolB-like" evidence="1">
    <location>
        <begin position="44"/>
        <end position="230"/>
    </location>
</feature>
<dbReference type="Gene3D" id="3.30.420.10">
    <property type="entry name" value="Ribonuclease H-like superfamily/Ribonuclease H"/>
    <property type="match status" value="1"/>
</dbReference>
<evidence type="ECO:0000313" key="3">
    <source>
        <dbReference type="Proteomes" id="UP000317557"/>
    </source>
</evidence>
<organism evidence="2 3">
    <name type="scientific">Gracilimonas mengyeensis</name>
    <dbReference type="NCBI Taxonomy" id="1302730"/>
    <lineage>
        <taxon>Bacteria</taxon>
        <taxon>Pseudomonadati</taxon>
        <taxon>Balneolota</taxon>
        <taxon>Balneolia</taxon>
        <taxon>Balneolales</taxon>
        <taxon>Balneolaceae</taxon>
        <taxon>Gracilimonas</taxon>
    </lineage>
</organism>
<accession>A0A521D517</accession>
<dbReference type="AlphaFoldDB" id="A0A521D517"/>
<dbReference type="RefSeq" id="WP_142454364.1">
    <property type="nucleotide sequence ID" value="NZ_FXTP01000007.1"/>
</dbReference>
<dbReference type="SUPFAM" id="SSF53098">
    <property type="entry name" value="Ribonuclease H-like"/>
    <property type="match status" value="1"/>
</dbReference>
<dbReference type="InterPro" id="IPR012337">
    <property type="entry name" value="RNaseH-like_sf"/>
</dbReference>
<gene>
    <name evidence="2" type="ORF">SAMN06265219_107121</name>
</gene>
<dbReference type="Proteomes" id="UP000317557">
    <property type="component" value="Unassembled WGS sequence"/>
</dbReference>
<proteinExistence type="predicted"/>
<dbReference type="InterPro" id="IPR036397">
    <property type="entry name" value="RNaseH_sf"/>
</dbReference>
<dbReference type="OrthoDB" id="9773351at2"/>
<dbReference type="EMBL" id="FXTP01000007">
    <property type="protein sequence ID" value="SMO66778.1"/>
    <property type="molecule type" value="Genomic_DNA"/>
</dbReference>
<name>A0A521D517_9BACT</name>
<dbReference type="GO" id="GO:0003676">
    <property type="term" value="F:nucleic acid binding"/>
    <property type="evidence" value="ECO:0007669"/>
    <property type="project" value="InterPro"/>
</dbReference>
<protein>
    <recommendedName>
        <fullName evidence="1">Predicted 3'-5' exonuclease PolB-like domain-containing protein</fullName>
    </recommendedName>
</protein>
<keyword evidence="3" id="KW-1185">Reference proteome</keyword>